<evidence type="ECO:0000256" key="5">
    <source>
        <dbReference type="ARBA" id="ARBA00022753"/>
    </source>
</evidence>
<dbReference type="STRING" id="703135.A0A2A9NQ47"/>
<dbReference type="InterPro" id="IPR001683">
    <property type="entry name" value="PX_dom"/>
</dbReference>
<evidence type="ECO:0000256" key="3">
    <source>
        <dbReference type="ARBA" id="ARBA00007426"/>
    </source>
</evidence>
<keyword evidence="5" id="KW-0967">Endosome</keyword>
<evidence type="ECO:0000259" key="10">
    <source>
        <dbReference type="PROSITE" id="PS50195"/>
    </source>
</evidence>
<evidence type="ECO:0000256" key="4">
    <source>
        <dbReference type="ARBA" id="ARBA00022554"/>
    </source>
</evidence>
<keyword evidence="6" id="KW-0472">Membrane</keyword>
<dbReference type="GO" id="GO:0005774">
    <property type="term" value="C:vacuolar membrane"/>
    <property type="evidence" value="ECO:0007669"/>
    <property type="project" value="UniProtKB-SubCell"/>
</dbReference>
<evidence type="ECO:0000313" key="12">
    <source>
        <dbReference type="Proteomes" id="UP000242287"/>
    </source>
</evidence>
<evidence type="ECO:0000256" key="1">
    <source>
        <dbReference type="ARBA" id="ARBA00004148"/>
    </source>
</evidence>
<dbReference type="AlphaFoldDB" id="A0A2A9NQ47"/>
<dbReference type="CDD" id="cd07280">
    <property type="entry name" value="PX_YPT35"/>
    <property type="match status" value="1"/>
</dbReference>
<evidence type="ECO:0000256" key="8">
    <source>
        <dbReference type="ARBA" id="ARBA00033774"/>
    </source>
</evidence>
<evidence type="ECO:0000256" key="9">
    <source>
        <dbReference type="ARBA" id="ARBA00033785"/>
    </source>
</evidence>
<dbReference type="SUPFAM" id="SSF64268">
    <property type="entry name" value="PX domain"/>
    <property type="match status" value="1"/>
</dbReference>
<dbReference type="EMBL" id="KZ302018">
    <property type="protein sequence ID" value="PFH49840.1"/>
    <property type="molecule type" value="Genomic_DNA"/>
</dbReference>
<dbReference type="Gene3D" id="3.30.1520.10">
    <property type="entry name" value="Phox-like domain"/>
    <property type="match status" value="1"/>
</dbReference>
<gene>
    <name evidence="11" type="ORF">AMATHDRAFT_146695</name>
</gene>
<protein>
    <recommendedName>
        <fullName evidence="8">Endosomal/vacuolar adapter protein YPT35</fullName>
    </recommendedName>
    <alternativeName>
        <fullName evidence="9">PX domain-containing protein YPT35</fullName>
    </alternativeName>
</protein>
<sequence length="208" mass="23226">MSLDDLHSPASTVSPVTPTFQHPFANTTGKLQVIHDNGKIDVEEEARLYESLVTNQDAPPYTPFHVTPRSLSPSIPASVYSKDIWLDDNSGASSGFAQDVDITGWTSVGDKKGGAYIVYDCAIKTKEGTIIHTHRRYTAFLELDVALQRTLPRYLLPSIPPLPPKAPFSRFRPAFLDHRRRQLQYWLSAVLLHPEIGASKAVKTWVME</sequence>
<comment type="function">
    <text evidence="7">Recruits the lipid transfer protein VPS13 to endosomal and vacuolar membranes.</text>
</comment>
<comment type="subcellular location">
    <subcellularLocation>
        <location evidence="2">Endosome</location>
    </subcellularLocation>
    <subcellularLocation>
        <location evidence="1">Vacuole membrane</location>
        <topology evidence="1">Peripheral membrane protein</topology>
    </subcellularLocation>
</comment>
<organism evidence="11 12">
    <name type="scientific">Amanita thiersii Skay4041</name>
    <dbReference type="NCBI Taxonomy" id="703135"/>
    <lineage>
        <taxon>Eukaryota</taxon>
        <taxon>Fungi</taxon>
        <taxon>Dikarya</taxon>
        <taxon>Basidiomycota</taxon>
        <taxon>Agaricomycotina</taxon>
        <taxon>Agaricomycetes</taxon>
        <taxon>Agaricomycetidae</taxon>
        <taxon>Agaricales</taxon>
        <taxon>Pluteineae</taxon>
        <taxon>Amanitaceae</taxon>
        <taxon>Amanita</taxon>
    </lineage>
</organism>
<evidence type="ECO:0000256" key="6">
    <source>
        <dbReference type="ARBA" id="ARBA00023136"/>
    </source>
</evidence>
<dbReference type="Pfam" id="PF00787">
    <property type="entry name" value="PX"/>
    <property type="match status" value="1"/>
</dbReference>
<reference evidence="11 12" key="1">
    <citation type="submission" date="2014-02" db="EMBL/GenBank/DDBJ databases">
        <title>Transposable element dynamics among asymbiotic and ectomycorrhizal Amanita fungi.</title>
        <authorList>
            <consortium name="DOE Joint Genome Institute"/>
            <person name="Hess J."/>
            <person name="Skrede I."/>
            <person name="Wolfe B."/>
            <person name="LaButti K."/>
            <person name="Ohm R.A."/>
            <person name="Grigoriev I.V."/>
            <person name="Pringle A."/>
        </authorList>
    </citation>
    <scope>NUCLEOTIDE SEQUENCE [LARGE SCALE GENOMIC DNA]</scope>
    <source>
        <strain evidence="11 12">SKay4041</strain>
    </source>
</reference>
<accession>A0A2A9NQ47</accession>
<name>A0A2A9NQ47_9AGAR</name>
<dbReference type="PANTHER" id="PTHR10555">
    <property type="entry name" value="SORTING NEXIN"/>
    <property type="match status" value="1"/>
</dbReference>
<dbReference type="GO" id="GO:0010008">
    <property type="term" value="C:endosome membrane"/>
    <property type="evidence" value="ECO:0007669"/>
    <property type="project" value="UniProtKB-SubCell"/>
</dbReference>
<keyword evidence="12" id="KW-1185">Reference proteome</keyword>
<dbReference type="GO" id="GO:0032266">
    <property type="term" value="F:phosphatidylinositol-3-phosphate binding"/>
    <property type="evidence" value="ECO:0007669"/>
    <property type="project" value="InterPro"/>
</dbReference>
<evidence type="ECO:0000256" key="7">
    <source>
        <dbReference type="ARBA" id="ARBA00033728"/>
    </source>
</evidence>
<dbReference type="OrthoDB" id="10254720at2759"/>
<evidence type="ECO:0000313" key="11">
    <source>
        <dbReference type="EMBL" id="PFH49840.1"/>
    </source>
</evidence>
<evidence type="ECO:0000256" key="2">
    <source>
        <dbReference type="ARBA" id="ARBA00004177"/>
    </source>
</evidence>
<dbReference type="InterPro" id="IPR036871">
    <property type="entry name" value="PX_dom_sf"/>
</dbReference>
<feature type="domain" description="PX" evidence="10">
    <location>
        <begin position="97"/>
        <end position="208"/>
    </location>
</feature>
<dbReference type="PROSITE" id="PS50195">
    <property type="entry name" value="PX"/>
    <property type="match status" value="1"/>
</dbReference>
<dbReference type="PANTHER" id="PTHR10555:SF170">
    <property type="entry name" value="FI18122P1"/>
    <property type="match status" value="1"/>
</dbReference>
<comment type="similarity">
    <text evidence="3">Belongs to the YPT35 family.</text>
</comment>
<dbReference type="SMART" id="SM00312">
    <property type="entry name" value="PX"/>
    <property type="match status" value="1"/>
</dbReference>
<proteinExistence type="inferred from homology"/>
<dbReference type="Proteomes" id="UP000242287">
    <property type="component" value="Unassembled WGS sequence"/>
</dbReference>
<dbReference type="InterPro" id="IPR037917">
    <property type="entry name" value="Ypt35_PX"/>
</dbReference>
<keyword evidence="4" id="KW-0926">Vacuole</keyword>